<dbReference type="eggNOG" id="ENOG502ZUEN">
    <property type="taxonomic scope" value="Bacteria"/>
</dbReference>
<comment type="caution">
    <text evidence="1">The sequence shown here is derived from an EMBL/GenBank/DDBJ whole genome shotgun (WGS) entry which is preliminary data.</text>
</comment>
<dbReference type="RefSeq" id="WP_025315346.1">
    <property type="nucleotide sequence ID" value="NZ_CP007445.1"/>
</dbReference>
<dbReference type="Proteomes" id="UP000194977">
    <property type="component" value="Unassembled WGS sequence"/>
</dbReference>
<dbReference type="Proteomes" id="UP000194800">
    <property type="component" value="Unassembled WGS sequence"/>
</dbReference>
<evidence type="ECO:0000313" key="1">
    <source>
        <dbReference type="EMBL" id="OTP98023.1"/>
    </source>
</evidence>
<name>X2H7Z2_9GAMM</name>
<organism evidence="1 4">
    <name type="scientific">Gilliamella apicola</name>
    <dbReference type="NCBI Taxonomy" id="1196095"/>
    <lineage>
        <taxon>Bacteria</taxon>
        <taxon>Pseudomonadati</taxon>
        <taxon>Pseudomonadota</taxon>
        <taxon>Gammaproteobacteria</taxon>
        <taxon>Orbales</taxon>
        <taxon>Orbaceae</taxon>
        <taxon>Gilliamella</taxon>
    </lineage>
</organism>
<dbReference type="GeneID" id="29851456"/>
<dbReference type="AlphaFoldDB" id="X2H7Z2"/>
<gene>
    <name evidence="2" type="ORF">B6C91_13755</name>
    <name evidence="1" type="ORF">B6D08_12590</name>
</gene>
<dbReference type="HOGENOM" id="CLU_1803426_0_0_6"/>
<sequence>MDLTNFLKTGTYLKLKVGLSEENIYSCFKKKDLSKKYYYNKLDKNEGFSYFYGDGALEIMVIDSKIYSLQFDPARYPYILTLFNNIIISHKTSFELIIKYLDIADIKWSFYQRYCHSRELTIKTEENIFIGCVYDKGDYKLSKFQVFEDLYNGFF</sequence>
<dbReference type="EMBL" id="NARP01000042">
    <property type="protein sequence ID" value="OTP98023.1"/>
    <property type="molecule type" value="Genomic_DNA"/>
</dbReference>
<keyword evidence="3" id="KW-1185">Reference proteome</keyword>
<evidence type="ECO:0000313" key="4">
    <source>
        <dbReference type="Proteomes" id="UP000194977"/>
    </source>
</evidence>
<evidence type="ECO:0000313" key="2">
    <source>
        <dbReference type="EMBL" id="OTQ07971.1"/>
    </source>
</evidence>
<dbReference type="KEGG" id="gap:GAPWK_1179"/>
<proteinExistence type="predicted"/>
<accession>X2H7Z2</accession>
<reference evidence="3 4" key="1">
    <citation type="submission" date="2017-03" db="EMBL/GenBank/DDBJ databases">
        <title>Comparative genomics of honeybee gut symbionts reveal geographically distinct and subgroup specific antibiotic resistance.</title>
        <authorList>
            <person name="Ludvigsen J."/>
            <person name="Porcellato D."/>
            <person name="Labee-Lund T.M."/>
            <person name="Amdam G.V."/>
            <person name="Rudi K."/>
        </authorList>
    </citation>
    <scope>NUCLEOTIDE SEQUENCE [LARGE SCALE GENOMIC DNA]</scope>
    <source>
        <strain evidence="1 4">A-7-12</strain>
        <strain evidence="2 3">A-9-12</strain>
    </source>
</reference>
<dbReference type="EMBL" id="NART01000123">
    <property type="protein sequence ID" value="OTQ07971.1"/>
    <property type="molecule type" value="Genomic_DNA"/>
</dbReference>
<dbReference type="OrthoDB" id="7061900at2"/>
<protein>
    <submittedName>
        <fullName evidence="1">Uncharacterized protein</fullName>
    </submittedName>
</protein>
<evidence type="ECO:0000313" key="3">
    <source>
        <dbReference type="Proteomes" id="UP000194800"/>
    </source>
</evidence>